<dbReference type="Proteomes" id="UP000092993">
    <property type="component" value="Unassembled WGS sequence"/>
</dbReference>
<evidence type="ECO:0000256" key="1">
    <source>
        <dbReference type="SAM" id="Coils"/>
    </source>
</evidence>
<proteinExistence type="predicted"/>
<evidence type="ECO:0008006" key="5">
    <source>
        <dbReference type="Google" id="ProtNLM"/>
    </source>
</evidence>
<gene>
    <name evidence="3" type="ORF">A0H81_07787</name>
</gene>
<accession>A0A1C7M879</accession>
<comment type="caution">
    <text evidence="3">The sequence shown here is derived from an EMBL/GenBank/DDBJ whole genome shotgun (WGS) entry which is preliminary data.</text>
</comment>
<evidence type="ECO:0000313" key="3">
    <source>
        <dbReference type="EMBL" id="OBZ72586.1"/>
    </source>
</evidence>
<dbReference type="Gene3D" id="1.20.5.340">
    <property type="match status" value="1"/>
</dbReference>
<evidence type="ECO:0000256" key="2">
    <source>
        <dbReference type="SAM" id="MobiDB-lite"/>
    </source>
</evidence>
<reference evidence="3 4" key="1">
    <citation type="submission" date="2016-03" db="EMBL/GenBank/DDBJ databases">
        <title>Whole genome sequencing of Grifola frondosa 9006-11.</title>
        <authorList>
            <person name="Min B."/>
            <person name="Park H."/>
            <person name="Kim J.-G."/>
            <person name="Cho H."/>
            <person name="Oh Y.-L."/>
            <person name="Kong W.-S."/>
            <person name="Choi I.-G."/>
        </authorList>
    </citation>
    <scope>NUCLEOTIDE SEQUENCE [LARGE SCALE GENOMIC DNA]</scope>
    <source>
        <strain evidence="3 4">9006-11</strain>
    </source>
</reference>
<feature type="coiled-coil region" evidence="1">
    <location>
        <begin position="150"/>
        <end position="226"/>
    </location>
</feature>
<dbReference type="OrthoDB" id="2122982at2759"/>
<protein>
    <recommendedName>
        <fullName evidence="5">t-SNARE coiled-coil homology domain-containing protein</fullName>
    </recommendedName>
</protein>
<sequence>MQDDQDKTQGPDREASNSPLLPDPLPTFSFSFSTFSIAAADLHRRIPCIPRQMSMSLGQSGASGHHNLPGSVSMDMGVTKDVEALRGYVDNRFTQTNAKIAALDVKVDQGFARVDEGFARVDERFAQVDGAIKELRTQTNERFAYVGIRFDRLDNRIDNMDNDMQAMRNHMQIMDNRIQIMDNNMHIMHNDIQTMHHRMQTMDNKIQTLDDNMQAMDNRISQLQASVDTIIELLRSSGTVPSADIPTFDTTHAQASSSMAQGEGEGEAVISHHTAQIHHSADILSSMARGIVRAKSALSLKLKPSKSRTDGVVHDTGFVALGCTINSVLLFPTMLSTLL</sequence>
<dbReference type="Gene3D" id="3.90.20.10">
    <property type="match status" value="1"/>
</dbReference>
<keyword evidence="1" id="KW-0175">Coiled coil</keyword>
<dbReference type="AlphaFoldDB" id="A0A1C7M879"/>
<evidence type="ECO:0000313" key="4">
    <source>
        <dbReference type="Proteomes" id="UP000092993"/>
    </source>
</evidence>
<feature type="compositionally biased region" description="Basic and acidic residues" evidence="2">
    <location>
        <begin position="1"/>
        <end position="15"/>
    </location>
</feature>
<keyword evidence="4" id="KW-1185">Reference proteome</keyword>
<dbReference type="SUPFAM" id="SSF57997">
    <property type="entry name" value="Tropomyosin"/>
    <property type="match status" value="1"/>
</dbReference>
<organism evidence="3 4">
    <name type="scientific">Grifola frondosa</name>
    <name type="common">Maitake</name>
    <name type="synonym">Polyporus frondosus</name>
    <dbReference type="NCBI Taxonomy" id="5627"/>
    <lineage>
        <taxon>Eukaryota</taxon>
        <taxon>Fungi</taxon>
        <taxon>Dikarya</taxon>
        <taxon>Basidiomycota</taxon>
        <taxon>Agaricomycotina</taxon>
        <taxon>Agaricomycetes</taxon>
        <taxon>Polyporales</taxon>
        <taxon>Grifolaceae</taxon>
        <taxon>Grifola</taxon>
    </lineage>
</organism>
<feature type="region of interest" description="Disordered" evidence="2">
    <location>
        <begin position="1"/>
        <end position="22"/>
    </location>
</feature>
<dbReference type="EMBL" id="LUGG01000009">
    <property type="protein sequence ID" value="OBZ72586.1"/>
    <property type="molecule type" value="Genomic_DNA"/>
</dbReference>
<name>A0A1C7M879_GRIFR</name>